<feature type="signal peptide" evidence="1">
    <location>
        <begin position="1"/>
        <end position="25"/>
    </location>
</feature>
<organism evidence="2 3">
    <name type="scientific">Uruburuella testudinis</name>
    <dbReference type="NCBI Taxonomy" id="1282863"/>
    <lineage>
        <taxon>Bacteria</taxon>
        <taxon>Pseudomonadati</taxon>
        <taxon>Pseudomonadota</taxon>
        <taxon>Betaproteobacteria</taxon>
        <taxon>Neisseriales</taxon>
        <taxon>Neisseriaceae</taxon>
        <taxon>Uruburuella</taxon>
    </lineage>
</organism>
<dbReference type="InterPro" id="IPR019734">
    <property type="entry name" value="TPR_rpt"/>
</dbReference>
<keyword evidence="1" id="KW-0732">Signal</keyword>
<sequence length="617" mass="68448">MFVWKTRVRPMVLALLLFYTGNVYAATADAETATLPEGWKTISKPGRYSDEERASEYARRSVIVERANDVFTLLGGEMALQKGEAGTALATYMVMLDRTKDPEVAERAMDMAVSLHAYGQAEAIYQKWREIEPEPGEAQKRMAWTRALVSGDTDYTARNLNAVLEHANDAQVGRMFLLLSQMGVQQPDLAKEVGRGVHKAAAKYQEMPEAAIADVIFSAQRGKEKDAVKALQRLARLDAEILPPTELTLRLVAQRRPEMLNRFFNETNTQNLSPVWQELEISSLVASGQIDRAYSRLQALLGQNPNADLYIQAALLSVARQDDLQVVNGYLDKAYTYGTQEQQSRAAVIGAMRNADAKAFAPARAWTDKITAADYVFDKAVLRASIDAEQGNWRDALAQARRAQRLPEQQGRFFGAQDLQRVYLFVLAKHDNPKQALAELDALAAAAAKQPDGQAQLADILYQRAMVYADKLQQPQKAIADLRRYLEINPNNAGGMNALGYTMLLLPAFDMDEAFGLIQAAYQLEPESPAINDSIGWAYYLKGDAAAALPYLQYAFEKYPDAEVAAHLGEVLWHLGEQRQAEAVFAQGLQSEGNVNLLKRTMQRLGAKPAPARSVQK</sequence>
<dbReference type="EMBL" id="CP091508">
    <property type="protein sequence ID" value="UOO81432.1"/>
    <property type="molecule type" value="Genomic_DNA"/>
</dbReference>
<name>A0ABY4DUZ1_9NEIS</name>
<gene>
    <name evidence="2" type="ORF">LVJ83_10795</name>
</gene>
<proteinExistence type="predicted"/>
<keyword evidence="3" id="KW-1185">Reference proteome</keyword>
<reference evidence="2 3" key="1">
    <citation type="journal article" date="2022" name="Res Sq">
        <title>Evolution of multicellular longitudinally dividing oral cavity symbionts (Neisseriaceae).</title>
        <authorList>
            <person name="Nyongesa S."/>
            <person name="Weber P."/>
            <person name="Bernet E."/>
            <person name="Pullido F."/>
            <person name="Nieckarz M."/>
            <person name="Delaby M."/>
            <person name="Nieves C."/>
            <person name="Viehboeck T."/>
            <person name="Krause N."/>
            <person name="Rivera-Millot A."/>
            <person name="Nakamura A."/>
            <person name="Vischer N."/>
            <person name="VanNieuwenhze M."/>
            <person name="Brun Y."/>
            <person name="Cava F."/>
            <person name="Bulgheresi S."/>
            <person name="Veyrier F."/>
        </authorList>
    </citation>
    <scope>NUCLEOTIDE SEQUENCE [LARGE SCALE GENOMIC DNA]</scope>
    <source>
        <strain evidence="2 3">CCUG 63373m</strain>
    </source>
</reference>
<evidence type="ECO:0000256" key="1">
    <source>
        <dbReference type="SAM" id="SignalP"/>
    </source>
</evidence>
<evidence type="ECO:0008006" key="4">
    <source>
        <dbReference type="Google" id="ProtNLM"/>
    </source>
</evidence>
<feature type="chain" id="PRO_5045070956" description="Tetratricopeptide repeat protein" evidence="1">
    <location>
        <begin position="26"/>
        <end position="617"/>
    </location>
</feature>
<dbReference type="Gene3D" id="1.25.40.10">
    <property type="entry name" value="Tetratricopeptide repeat domain"/>
    <property type="match status" value="1"/>
</dbReference>
<dbReference type="RefSeq" id="WP_244784563.1">
    <property type="nucleotide sequence ID" value="NZ_CP091508.1"/>
</dbReference>
<dbReference type="SMART" id="SM00028">
    <property type="entry name" value="TPR"/>
    <property type="match status" value="2"/>
</dbReference>
<protein>
    <recommendedName>
        <fullName evidence="4">Tetratricopeptide repeat protein</fullName>
    </recommendedName>
</protein>
<evidence type="ECO:0000313" key="2">
    <source>
        <dbReference type="EMBL" id="UOO81432.1"/>
    </source>
</evidence>
<dbReference type="SUPFAM" id="SSF48452">
    <property type="entry name" value="TPR-like"/>
    <property type="match status" value="1"/>
</dbReference>
<dbReference type="Proteomes" id="UP000829817">
    <property type="component" value="Chromosome"/>
</dbReference>
<dbReference type="InterPro" id="IPR011990">
    <property type="entry name" value="TPR-like_helical_dom_sf"/>
</dbReference>
<accession>A0ABY4DUZ1</accession>
<evidence type="ECO:0000313" key="3">
    <source>
        <dbReference type="Proteomes" id="UP000829817"/>
    </source>
</evidence>